<evidence type="ECO:0000256" key="6">
    <source>
        <dbReference type="ARBA" id="ARBA00022723"/>
    </source>
</evidence>
<dbReference type="InterPro" id="IPR053378">
    <property type="entry name" value="Prenyl_diphosphate_synthase"/>
</dbReference>
<gene>
    <name evidence="13" type="ORF">BCB69_02610</name>
</gene>
<dbReference type="GO" id="GO:0016114">
    <property type="term" value="P:terpenoid biosynthetic process"/>
    <property type="evidence" value="ECO:0007669"/>
    <property type="project" value="UniProtKB-ARBA"/>
</dbReference>
<keyword evidence="7" id="KW-0460">Magnesium</keyword>
<dbReference type="EMBL" id="CP017037">
    <property type="protein sequence ID" value="AOH39624.1"/>
    <property type="molecule type" value="Genomic_DNA"/>
</dbReference>
<comment type="similarity">
    <text evidence="2 12">Belongs to the FPP/GGPP synthase family.</text>
</comment>
<evidence type="ECO:0000313" key="13">
    <source>
        <dbReference type="EMBL" id="AOH39624.1"/>
    </source>
</evidence>
<reference evidence="14" key="1">
    <citation type="submission" date="2016-08" db="EMBL/GenBank/DDBJ databases">
        <authorList>
            <person name="Holder M.E."/>
            <person name="Ajami N.J."/>
            <person name="Petrosino J.F."/>
        </authorList>
    </citation>
    <scope>NUCLEOTIDE SEQUENCE [LARGE SCALE GENOMIC DNA]</scope>
    <source>
        <strain evidence="14">F0677</strain>
    </source>
</reference>
<dbReference type="STRING" id="39950.BCB69_02610"/>
<dbReference type="GO" id="GO:0046872">
    <property type="term" value="F:metal ion binding"/>
    <property type="evidence" value="ECO:0007669"/>
    <property type="project" value="UniProtKB-KW"/>
</dbReference>
<sequence>MIKYLNHKQQLINKRLSSLLVPTTSKHKTLYDSMNYSLLLEGKRIRPALFLIILEMLGVEAELYMDVACAIECIHTYSLIHDDLPCMDNDDYRRGKPTNHKIFGEAIAVLAGDGLLTYAFQLLVENQQLNASKKAQLVYLLSKAAGPSGMVGGQAQDIEAEEKNQSLKDLQIMDTCKTGKLLTVAVDMASYLAGSDILLQQTLHEFSIHLGILFQITDDLLDINSTLVSMGKDANRDTLLNKSTYVTELGVEGAQKMANQEAELALNSLSKINADTSLLKQLVHYILNRKE</sequence>
<dbReference type="InterPro" id="IPR033749">
    <property type="entry name" value="Polyprenyl_synt_CS"/>
</dbReference>
<keyword evidence="6" id="KW-0479">Metal-binding</keyword>
<dbReference type="PANTHER" id="PTHR43281:SF1">
    <property type="entry name" value="FARNESYL DIPHOSPHATE SYNTHASE"/>
    <property type="match status" value="1"/>
</dbReference>
<evidence type="ECO:0000256" key="12">
    <source>
        <dbReference type="RuleBase" id="RU004466"/>
    </source>
</evidence>
<accession>A0A1B3WF79</accession>
<protein>
    <recommendedName>
        <fullName evidence="4">Farnesyl diphosphate synthase</fullName>
        <ecNumber evidence="3">2.5.1.10</ecNumber>
    </recommendedName>
    <alternativeName>
        <fullName evidence="10">(2E,6E)-farnesyl diphosphate synthase</fullName>
    </alternativeName>
    <alternativeName>
        <fullName evidence="9">Geranyltranstransferase</fullName>
    </alternativeName>
</protein>
<name>A0A1B3WF79_9FIRM</name>
<dbReference type="Gene3D" id="1.10.600.10">
    <property type="entry name" value="Farnesyl Diphosphate Synthase"/>
    <property type="match status" value="1"/>
</dbReference>
<keyword evidence="5 12" id="KW-0808">Transferase</keyword>
<evidence type="ECO:0000256" key="8">
    <source>
        <dbReference type="ARBA" id="ARBA00023229"/>
    </source>
</evidence>
<dbReference type="PROSITE" id="PS00723">
    <property type="entry name" value="POLYPRENYL_SYNTHASE_1"/>
    <property type="match status" value="1"/>
</dbReference>
<evidence type="ECO:0000256" key="3">
    <source>
        <dbReference type="ARBA" id="ARBA00012439"/>
    </source>
</evidence>
<dbReference type="Pfam" id="PF00348">
    <property type="entry name" value="polyprenyl_synt"/>
    <property type="match status" value="1"/>
</dbReference>
<dbReference type="AlphaFoldDB" id="A0A1B3WF79"/>
<dbReference type="PROSITE" id="PS00444">
    <property type="entry name" value="POLYPRENYL_SYNTHASE_2"/>
    <property type="match status" value="1"/>
</dbReference>
<evidence type="ECO:0000256" key="4">
    <source>
        <dbReference type="ARBA" id="ARBA00015100"/>
    </source>
</evidence>
<evidence type="ECO:0000256" key="11">
    <source>
        <dbReference type="ARBA" id="ARBA00049399"/>
    </source>
</evidence>
<dbReference type="SFLD" id="SFLDG01017">
    <property type="entry name" value="Polyprenyl_Transferase_Like"/>
    <property type="match status" value="1"/>
</dbReference>
<dbReference type="GO" id="GO:0005737">
    <property type="term" value="C:cytoplasm"/>
    <property type="evidence" value="ECO:0007669"/>
    <property type="project" value="UniProtKB-ARBA"/>
</dbReference>
<comment type="catalytic activity">
    <reaction evidence="11">
        <text>isopentenyl diphosphate + (2E)-geranyl diphosphate = (2E,6E)-farnesyl diphosphate + diphosphate</text>
        <dbReference type="Rhea" id="RHEA:19361"/>
        <dbReference type="ChEBI" id="CHEBI:33019"/>
        <dbReference type="ChEBI" id="CHEBI:58057"/>
        <dbReference type="ChEBI" id="CHEBI:128769"/>
        <dbReference type="ChEBI" id="CHEBI:175763"/>
        <dbReference type="EC" id="2.5.1.10"/>
    </reaction>
</comment>
<dbReference type="GO" id="GO:0004337">
    <property type="term" value="F:(2E,6E)-farnesyl diphosphate synthase activity"/>
    <property type="evidence" value="ECO:0007669"/>
    <property type="project" value="UniProtKB-EC"/>
</dbReference>
<dbReference type="PANTHER" id="PTHR43281">
    <property type="entry name" value="FARNESYL DIPHOSPHATE SYNTHASE"/>
    <property type="match status" value="1"/>
</dbReference>
<evidence type="ECO:0000256" key="5">
    <source>
        <dbReference type="ARBA" id="ARBA00022679"/>
    </source>
</evidence>
<comment type="cofactor">
    <cofactor evidence="1">
        <name>Mg(2+)</name>
        <dbReference type="ChEBI" id="CHEBI:18420"/>
    </cofactor>
</comment>
<organism evidence="13 14">
    <name type="scientific">Dialister pneumosintes</name>
    <dbReference type="NCBI Taxonomy" id="39950"/>
    <lineage>
        <taxon>Bacteria</taxon>
        <taxon>Bacillati</taxon>
        <taxon>Bacillota</taxon>
        <taxon>Negativicutes</taxon>
        <taxon>Veillonellales</taxon>
        <taxon>Veillonellaceae</taxon>
        <taxon>Dialister</taxon>
    </lineage>
</organism>
<keyword evidence="8" id="KW-0414">Isoprene biosynthesis</keyword>
<evidence type="ECO:0000256" key="9">
    <source>
        <dbReference type="ARBA" id="ARBA00032380"/>
    </source>
</evidence>
<evidence type="ECO:0000256" key="7">
    <source>
        <dbReference type="ARBA" id="ARBA00022842"/>
    </source>
</evidence>
<proteinExistence type="inferred from homology"/>
<dbReference type="InterPro" id="IPR000092">
    <property type="entry name" value="Polyprenyl_synt"/>
</dbReference>
<evidence type="ECO:0000256" key="1">
    <source>
        <dbReference type="ARBA" id="ARBA00001946"/>
    </source>
</evidence>
<dbReference type="FunFam" id="1.10.600.10:FF:000001">
    <property type="entry name" value="Geranylgeranyl diphosphate synthase"/>
    <property type="match status" value="1"/>
</dbReference>
<evidence type="ECO:0000313" key="14">
    <source>
        <dbReference type="Proteomes" id="UP000094757"/>
    </source>
</evidence>
<dbReference type="CDD" id="cd00685">
    <property type="entry name" value="Trans_IPPS_HT"/>
    <property type="match status" value="1"/>
</dbReference>
<dbReference type="EC" id="2.5.1.10" evidence="3"/>
<dbReference type="NCBIfam" id="NF045485">
    <property type="entry name" value="FPPsyn"/>
    <property type="match status" value="1"/>
</dbReference>
<evidence type="ECO:0000256" key="2">
    <source>
        <dbReference type="ARBA" id="ARBA00006706"/>
    </source>
</evidence>
<evidence type="ECO:0000256" key="10">
    <source>
        <dbReference type="ARBA" id="ARBA00032873"/>
    </source>
</evidence>
<dbReference type="SFLD" id="SFLDS00005">
    <property type="entry name" value="Isoprenoid_Synthase_Type_I"/>
    <property type="match status" value="1"/>
</dbReference>
<dbReference type="Proteomes" id="UP000094757">
    <property type="component" value="Chromosome"/>
</dbReference>
<dbReference type="SUPFAM" id="SSF48576">
    <property type="entry name" value="Terpenoid synthases"/>
    <property type="match status" value="1"/>
</dbReference>
<dbReference type="InterPro" id="IPR008949">
    <property type="entry name" value="Isoprenoid_synthase_dom_sf"/>
</dbReference>
<dbReference type="KEGG" id="dpn:BCB69_02610"/>